<organism evidence="1 2">
    <name type="scientific">Diplodia seriata</name>
    <dbReference type="NCBI Taxonomy" id="420778"/>
    <lineage>
        <taxon>Eukaryota</taxon>
        <taxon>Fungi</taxon>
        <taxon>Dikarya</taxon>
        <taxon>Ascomycota</taxon>
        <taxon>Pezizomycotina</taxon>
        <taxon>Dothideomycetes</taxon>
        <taxon>Dothideomycetes incertae sedis</taxon>
        <taxon>Botryosphaeriales</taxon>
        <taxon>Botryosphaeriaceae</taxon>
        <taxon>Diplodia</taxon>
    </lineage>
</organism>
<dbReference type="GeneID" id="92014395"/>
<comment type="caution">
    <text evidence="1">The sequence shown here is derived from an EMBL/GenBank/DDBJ whole genome shotgun (WGS) entry which is preliminary data.</text>
</comment>
<dbReference type="EMBL" id="JAJVCZ030000012">
    <property type="protein sequence ID" value="KAL0253335.1"/>
    <property type="molecule type" value="Genomic_DNA"/>
</dbReference>
<evidence type="ECO:0000313" key="1">
    <source>
        <dbReference type="EMBL" id="KAL0253335.1"/>
    </source>
</evidence>
<protein>
    <submittedName>
        <fullName evidence="1">Uncharacterized protein</fullName>
    </submittedName>
</protein>
<accession>A0ABR3BZP9</accession>
<evidence type="ECO:0000313" key="2">
    <source>
        <dbReference type="Proteomes" id="UP001430584"/>
    </source>
</evidence>
<dbReference type="RefSeq" id="XP_066627979.1">
    <property type="nucleotide sequence ID" value="XM_066781696.1"/>
</dbReference>
<keyword evidence="2" id="KW-1185">Reference proteome</keyword>
<reference evidence="1 2" key="1">
    <citation type="submission" date="2024-02" db="EMBL/GenBank/DDBJ databases">
        <title>De novo assembly and annotation of 12 fungi associated with fruit tree decline syndrome in Ontario, Canada.</title>
        <authorList>
            <person name="Sulman M."/>
            <person name="Ellouze W."/>
            <person name="Ilyukhin E."/>
        </authorList>
    </citation>
    <scope>NUCLEOTIDE SEQUENCE [LARGE SCALE GENOMIC DNA]</scope>
    <source>
        <strain evidence="1 2">FDS-637</strain>
    </source>
</reference>
<sequence length="80" mass="9008">MTASMSPPDNTVSLSYSSLMRDQMASEPEAGMENIQIDEEWIERNGAFACIWALTYKLPTKEAEEMAQAMMSPHTYTKRG</sequence>
<name>A0ABR3BZP9_9PEZI</name>
<dbReference type="Proteomes" id="UP001430584">
    <property type="component" value="Unassembled WGS sequence"/>
</dbReference>
<proteinExistence type="predicted"/>
<gene>
    <name evidence="1" type="ORF">SLS55_010310</name>
</gene>